<dbReference type="Pfam" id="PF10401">
    <property type="entry name" value="IRF-3"/>
    <property type="match status" value="1"/>
</dbReference>
<keyword evidence="2" id="KW-0805">Transcription regulation</keyword>
<sequence length="336" mass="38527">MDQHRLQQEMANALDAEVSLSPQLRPRSRQKLIPWLRDRVDSGEVPGVSWQDRAKTIVKIRWARKSQHDYDVDQDGAIFKAWAVHSGRYTEGVDAPDPSRWKTNFRCAMNKSTEATYLRDQSQEQGDNPYRVYRLSSPSTDDAYHNLNGHHASPSLDEGCELLIEPHYGNNRLFRTKPSRGCVLHPPNFQNGFHAVAELVALPQYTEGNAVRKEQYTRIFSHLDRGIDFRVVNNDLYVTRHCRVRVFCRMAGGRVVTLRKAVRTKVFDYATFMRGLEDYATGMSQERPETQVFLNLGQKDPGPPNTQALITVILHHVTAEQRLRMVDPRPNMGMIG</sequence>
<organism evidence="8 9">
    <name type="scientific">Branchiostoma belcheri</name>
    <name type="common">Amphioxus</name>
    <dbReference type="NCBI Taxonomy" id="7741"/>
    <lineage>
        <taxon>Eukaryota</taxon>
        <taxon>Metazoa</taxon>
        <taxon>Chordata</taxon>
        <taxon>Cephalochordata</taxon>
        <taxon>Leptocardii</taxon>
        <taxon>Amphioxiformes</taxon>
        <taxon>Branchiostomatidae</taxon>
        <taxon>Branchiostoma</taxon>
    </lineage>
</organism>
<evidence type="ECO:0000256" key="6">
    <source>
        <dbReference type="ARBA" id="ARBA00023242"/>
    </source>
</evidence>
<dbReference type="PANTHER" id="PTHR11949">
    <property type="entry name" value="INTERFERON REGULATORY FACTOR"/>
    <property type="match status" value="1"/>
</dbReference>
<dbReference type="PROSITE" id="PS51507">
    <property type="entry name" value="IRF_2"/>
    <property type="match status" value="1"/>
</dbReference>
<dbReference type="PRINTS" id="PR00267">
    <property type="entry name" value="INTFRNREGFCT"/>
</dbReference>
<proteinExistence type="predicted"/>
<dbReference type="SMART" id="SM00348">
    <property type="entry name" value="IRF"/>
    <property type="match status" value="1"/>
</dbReference>
<dbReference type="Gene3D" id="2.60.200.10">
    <property type="match status" value="1"/>
</dbReference>
<dbReference type="InterPro" id="IPR036388">
    <property type="entry name" value="WH-like_DNA-bd_sf"/>
</dbReference>
<dbReference type="SMART" id="SM01243">
    <property type="entry name" value="IRF-3"/>
    <property type="match status" value="1"/>
</dbReference>
<keyword evidence="5" id="KW-0804">Transcription</keyword>
<dbReference type="PANTHER" id="PTHR11949:SF53">
    <property type="entry name" value="IRF TRYPTOPHAN PENTAD REPEAT DOMAIN-CONTAINING PROTEIN"/>
    <property type="match status" value="1"/>
</dbReference>
<dbReference type="GeneID" id="109477855"/>
<evidence type="ECO:0000313" key="9">
    <source>
        <dbReference type="RefSeq" id="XP_019634845.1"/>
    </source>
</evidence>
<dbReference type="SUPFAM" id="SSF46785">
    <property type="entry name" value="Winged helix' DNA-binding domain"/>
    <property type="match status" value="1"/>
</dbReference>
<evidence type="ECO:0000256" key="1">
    <source>
        <dbReference type="ARBA" id="ARBA00004123"/>
    </source>
</evidence>
<evidence type="ECO:0000256" key="2">
    <source>
        <dbReference type="ARBA" id="ARBA00023015"/>
    </source>
</evidence>
<dbReference type="CDD" id="cd00103">
    <property type="entry name" value="IRF"/>
    <property type="match status" value="1"/>
</dbReference>
<dbReference type="AlphaFoldDB" id="A0A6P4YZX1"/>
<comment type="subcellular location">
    <subcellularLocation>
        <location evidence="1">Nucleus</location>
    </subcellularLocation>
</comment>
<evidence type="ECO:0000256" key="3">
    <source>
        <dbReference type="ARBA" id="ARBA00023125"/>
    </source>
</evidence>
<dbReference type="RefSeq" id="XP_019634845.1">
    <property type="nucleotide sequence ID" value="XM_019779286.1"/>
</dbReference>
<evidence type="ECO:0000259" key="7">
    <source>
        <dbReference type="PROSITE" id="PS51507"/>
    </source>
</evidence>
<dbReference type="InterPro" id="IPR008984">
    <property type="entry name" value="SMAD_FHA_dom_sf"/>
</dbReference>
<dbReference type="GO" id="GO:0000978">
    <property type="term" value="F:RNA polymerase II cis-regulatory region sequence-specific DNA binding"/>
    <property type="evidence" value="ECO:0007669"/>
    <property type="project" value="TreeGrafter"/>
</dbReference>
<dbReference type="InterPro" id="IPR017855">
    <property type="entry name" value="SMAD-like_dom_sf"/>
</dbReference>
<dbReference type="GO" id="GO:0002376">
    <property type="term" value="P:immune system process"/>
    <property type="evidence" value="ECO:0007669"/>
    <property type="project" value="TreeGrafter"/>
</dbReference>
<protein>
    <submittedName>
        <fullName evidence="9">Interferon regulatory factor 8-like isoform X2</fullName>
    </submittedName>
</protein>
<dbReference type="InterPro" id="IPR001346">
    <property type="entry name" value="Interferon_reg_fact_DNA-bd_dom"/>
</dbReference>
<dbReference type="Gene3D" id="1.10.10.10">
    <property type="entry name" value="Winged helix-like DNA-binding domain superfamily/Winged helix DNA-binding domain"/>
    <property type="match status" value="1"/>
</dbReference>
<feature type="domain" description="IRF tryptophan pentad repeat" evidence="7">
    <location>
        <begin position="29"/>
        <end position="137"/>
    </location>
</feature>
<keyword evidence="4" id="KW-0010">Activator</keyword>
<keyword evidence="3" id="KW-0238">DNA-binding</keyword>
<evidence type="ECO:0000256" key="4">
    <source>
        <dbReference type="ARBA" id="ARBA00023159"/>
    </source>
</evidence>
<dbReference type="InterPro" id="IPR019471">
    <property type="entry name" value="Interferon_reg_factor-3"/>
</dbReference>
<name>A0A6P4YZX1_BRABE</name>
<dbReference type="GO" id="GO:0045944">
    <property type="term" value="P:positive regulation of transcription by RNA polymerase II"/>
    <property type="evidence" value="ECO:0007669"/>
    <property type="project" value="UniProtKB-ARBA"/>
</dbReference>
<dbReference type="OrthoDB" id="6538197at2759"/>
<dbReference type="SUPFAM" id="SSF49879">
    <property type="entry name" value="SMAD/FHA domain"/>
    <property type="match status" value="1"/>
</dbReference>
<evidence type="ECO:0000313" key="8">
    <source>
        <dbReference type="Proteomes" id="UP000515135"/>
    </source>
</evidence>
<keyword evidence="8" id="KW-1185">Reference proteome</keyword>
<gene>
    <name evidence="9" type="primary">LOC109477855</name>
</gene>
<dbReference type="InterPro" id="IPR036390">
    <property type="entry name" value="WH_DNA-bd_sf"/>
</dbReference>
<dbReference type="Pfam" id="PF00605">
    <property type="entry name" value="IRF"/>
    <property type="match status" value="1"/>
</dbReference>
<dbReference type="Proteomes" id="UP000515135">
    <property type="component" value="Unplaced"/>
</dbReference>
<reference evidence="9" key="1">
    <citation type="submission" date="2025-08" db="UniProtKB">
        <authorList>
            <consortium name="RefSeq"/>
        </authorList>
    </citation>
    <scope>IDENTIFICATION</scope>
    <source>
        <tissue evidence="9">Gonad</tissue>
    </source>
</reference>
<dbReference type="GO" id="GO:0000981">
    <property type="term" value="F:DNA-binding transcription factor activity, RNA polymerase II-specific"/>
    <property type="evidence" value="ECO:0007669"/>
    <property type="project" value="TreeGrafter"/>
</dbReference>
<dbReference type="GO" id="GO:0005634">
    <property type="term" value="C:nucleus"/>
    <property type="evidence" value="ECO:0007669"/>
    <property type="project" value="UniProtKB-SubCell"/>
</dbReference>
<keyword evidence="6" id="KW-0539">Nucleus</keyword>
<accession>A0A6P4YZX1</accession>
<dbReference type="FunFam" id="1.10.10.10:FF:000041">
    <property type="entry name" value="Interferon regulatory factor 4"/>
    <property type="match status" value="1"/>
</dbReference>
<evidence type="ECO:0000256" key="5">
    <source>
        <dbReference type="ARBA" id="ARBA00023163"/>
    </source>
</evidence>